<dbReference type="Gene3D" id="3.40.50.300">
    <property type="entry name" value="P-loop containing nucleotide triphosphate hydrolases"/>
    <property type="match status" value="1"/>
</dbReference>
<dbReference type="PROSITE" id="PS50893">
    <property type="entry name" value="ABC_TRANSPORTER_2"/>
    <property type="match status" value="1"/>
</dbReference>
<dbReference type="FunFam" id="3.40.50.300:FF:000056">
    <property type="entry name" value="Cell division ATP-binding protein FtsE"/>
    <property type="match status" value="1"/>
</dbReference>
<evidence type="ECO:0000256" key="1">
    <source>
        <dbReference type="ARBA" id="ARBA00002579"/>
    </source>
</evidence>
<dbReference type="SUPFAM" id="SSF55021">
    <property type="entry name" value="ACT-like"/>
    <property type="match status" value="1"/>
</dbReference>
<evidence type="ECO:0000313" key="13">
    <source>
        <dbReference type="EMBL" id="TLD94691.1"/>
    </source>
</evidence>
<dbReference type="GO" id="GO:0005886">
    <property type="term" value="C:plasma membrane"/>
    <property type="evidence" value="ECO:0007669"/>
    <property type="project" value="UniProtKB-ARBA"/>
</dbReference>
<accession>A0A347VP86</accession>
<evidence type="ECO:0000313" key="14">
    <source>
        <dbReference type="Proteomes" id="UP000029714"/>
    </source>
</evidence>
<keyword evidence="9" id="KW-0029">Amino-acid transport</keyword>
<sequence length="329" mass="36581">MIKLTNITKIYPNGFEAIKGVDLDVQKGDIMGIIGYSGAGKSTLIRIINRLEEPTSGQLTIENVDMLALSQKQLQKERQKIGMIFQHFNLLESRNVFGNVAFCLEIAGWKKDCIKVRVDELLELVGLSEKAAFYPSQLSGGQKQRVAIARALANNPKILLCDEATSALDSKTTHSILDLLKDLQARFNLTIVLITHQIEVVQKICNNMCVMSGGQIVERGNVESVFEKPQHAITRELLSFLPAFSSEEILRNAGKNAYKLSFKGKYIHDALISQVIKKFDIDVNILAGNIEALNKAELGFLFVQFIGSALQIQDSINYLESKGILVERI</sequence>
<evidence type="ECO:0000256" key="5">
    <source>
        <dbReference type="ARBA" id="ARBA00022475"/>
    </source>
</evidence>
<keyword evidence="10" id="KW-0472">Membrane</keyword>
<dbReference type="InterPro" id="IPR041701">
    <property type="entry name" value="MetN_ABC"/>
</dbReference>
<evidence type="ECO:0000256" key="6">
    <source>
        <dbReference type="ARBA" id="ARBA00022741"/>
    </source>
</evidence>
<dbReference type="InterPro" id="IPR017871">
    <property type="entry name" value="ABC_transporter-like_CS"/>
</dbReference>
<protein>
    <recommendedName>
        <fullName evidence="3">Cell division ATP-binding protein FtsE</fullName>
    </recommendedName>
</protein>
<dbReference type="PANTHER" id="PTHR43166:SF30">
    <property type="entry name" value="METHIONINE IMPORT ATP-BINDING PROTEIN METN"/>
    <property type="match status" value="1"/>
</dbReference>
<evidence type="ECO:0000256" key="4">
    <source>
        <dbReference type="ARBA" id="ARBA00022448"/>
    </source>
</evidence>
<dbReference type="InterPro" id="IPR045865">
    <property type="entry name" value="ACT-like_dom_sf"/>
</dbReference>
<dbReference type="STRING" id="1548018.LS64_05350"/>
<gene>
    <name evidence="12" type="ORF">DCO61_11935</name>
    <name evidence="13" type="ORF">LS64_003970</name>
</gene>
<dbReference type="RefSeq" id="WP_034571396.1">
    <property type="nucleotide sequence ID" value="NZ_JRMP02000005.1"/>
</dbReference>
<dbReference type="Pfam" id="PF00005">
    <property type="entry name" value="ABC_tran"/>
    <property type="match status" value="1"/>
</dbReference>
<dbReference type="InterPro" id="IPR050086">
    <property type="entry name" value="MetN_ABC_transporter-like"/>
</dbReference>
<dbReference type="SMART" id="SM00382">
    <property type="entry name" value="AAA"/>
    <property type="match status" value="1"/>
</dbReference>
<reference evidence="13" key="3">
    <citation type="submission" date="2018-04" db="EMBL/GenBank/DDBJ databases">
        <authorList>
            <person name="Sheh A."/>
            <person name="Shen Z."/>
            <person name="Mannion A.J."/>
            <person name="Fox J.G."/>
        </authorList>
    </citation>
    <scope>NUCLEOTIDE SEQUENCE</scope>
    <source>
        <strain evidence="13">MIT 97-6194</strain>
    </source>
</reference>
<dbReference type="Gene3D" id="3.30.70.260">
    <property type="match status" value="1"/>
</dbReference>
<dbReference type="Pfam" id="PF09383">
    <property type="entry name" value="NIL"/>
    <property type="match status" value="1"/>
</dbReference>
<dbReference type="InterPro" id="IPR027417">
    <property type="entry name" value="P-loop_NTPase"/>
</dbReference>
<feature type="domain" description="ABC transporter" evidence="11">
    <location>
        <begin position="2"/>
        <end position="238"/>
    </location>
</feature>
<dbReference type="GO" id="GO:0006865">
    <property type="term" value="P:amino acid transport"/>
    <property type="evidence" value="ECO:0007669"/>
    <property type="project" value="UniProtKB-KW"/>
</dbReference>
<organism evidence="13 14">
    <name type="scientific">Helicobacter saguini</name>
    <dbReference type="NCBI Taxonomy" id="1548018"/>
    <lineage>
        <taxon>Bacteria</taxon>
        <taxon>Pseudomonadati</taxon>
        <taxon>Campylobacterota</taxon>
        <taxon>Epsilonproteobacteria</taxon>
        <taxon>Campylobacterales</taxon>
        <taxon>Helicobacteraceae</taxon>
        <taxon>Helicobacter</taxon>
    </lineage>
</organism>
<comment type="similarity">
    <text evidence="2">Belongs to the ABC transporter superfamily.</text>
</comment>
<evidence type="ECO:0000313" key="15">
    <source>
        <dbReference type="Proteomes" id="UP000477070"/>
    </source>
</evidence>
<evidence type="ECO:0000256" key="3">
    <source>
        <dbReference type="ARBA" id="ARBA00020019"/>
    </source>
</evidence>
<evidence type="ECO:0000313" key="12">
    <source>
        <dbReference type="EMBL" id="MWV70672.1"/>
    </source>
</evidence>
<dbReference type="GO" id="GO:0005524">
    <property type="term" value="F:ATP binding"/>
    <property type="evidence" value="ECO:0007669"/>
    <property type="project" value="UniProtKB-KW"/>
</dbReference>
<dbReference type="AlphaFoldDB" id="A0A347VP86"/>
<dbReference type="PANTHER" id="PTHR43166">
    <property type="entry name" value="AMINO ACID IMPORT ATP-BINDING PROTEIN"/>
    <property type="match status" value="1"/>
</dbReference>
<evidence type="ECO:0000256" key="2">
    <source>
        <dbReference type="ARBA" id="ARBA00005417"/>
    </source>
</evidence>
<comment type="caution">
    <text evidence="13">The sequence shown here is derived from an EMBL/GenBank/DDBJ whole genome shotgun (WGS) entry which is preliminary data.</text>
</comment>
<dbReference type="GO" id="GO:0016887">
    <property type="term" value="F:ATP hydrolysis activity"/>
    <property type="evidence" value="ECO:0007669"/>
    <property type="project" value="InterPro"/>
</dbReference>
<reference evidence="13 14" key="1">
    <citation type="journal article" date="2014" name="Genome Announc.">
        <title>Draft genome sequences of eight enterohepatic helicobacter species isolated from both laboratory and wild rodents.</title>
        <authorList>
            <person name="Sheh A."/>
            <person name="Shen Z."/>
            <person name="Fox J.G."/>
        </authorList>
    </citation>
    <scope>NUCLEOTIDE SEQUENCE [LARGE SCALE GENOMIC DNA]</scope>
    <source>
        <strain evidence="13 14">MIT 97-6194</strain>
    </source>
</reference>
<dbReference type="Proteomes" id="UP000029714">
    <property type="component" value="Unassembled WGS sequence"/>
</dbReference>
<dbReference type="Proteomes" id="UP000477070">
    <property type="component" value="Unassembled WGS sequence"/>
</dbReference>
<dbReference type="InterPro" id="IPR003439">
    <property type="entry name" value="ABC_transporter-like_ATP-bd"/>
</dbReference>
<evidence type="ECO:0000256" key="10">
    <source>
        <dbReference type="ARBA" id="ARBA00023136"/>
    </source>
</evidence>
<keyword evidence="5" id="KW-1003">Cell membrane</keyword>
<evidence type="ECO:0000259" key="11">
    <source>
        <dbReference type="PROSITE" id="PS50893"/>
    </source>
</evidence>
<name>A0A347VP86_9HELI</name>
<dbReference type="OrthoDB" id="9814623at2"/>
<dbReference type="PROSITE" id="PS00211">
    <property type="entry name" value="ABC_TRANSPORTER_1"/>
    <property type="match status" value="1"/>
</dbReference>
<keyword evidence="6" id="KW-0547">Nucleotide-binding</keyword>
<keyword evidence="8" id="KW-1278">Translocase</keyword>
<dbReference type="CDD" id="cd03258">
    <property type="entry name" value="ABC_MetN_methionine_transporter"/>
    <property type="match status" value="1"/>
</dbReference>
<dbReference type="InterPro" id="IPR018449">
    <property type="entry name" value="NIL_domain"/>
</dbReference>
<keyword evidence="14" id="KW-1185">Reference proteome</keyword>
<evidence type="ECO:0000256" key="9">
    <source>
        <dbReference type="ARBA" id="ARBA00022970"/>
    </source>
</evidence>
<comment type="function">
    <text evidence="1">Part of the ABC transporter FtsEX involved in cellular division. Important for assembly or stability of the septal ring.</text>
</comment>
<dbReference type="EMBL" id="QBIU01000002">
    <property type="protein sequence ID" value="MWV70672.1"/>
    <property type="molecule type" value="Genomic_DNA"/>
</dbReference>
<reference evidence="13 14" key="2">
    <citation type="journal article" date="2016" name="Infect. Immun.">
        <title>Helicobacter saguini, a Novel Helicobacter Isolated from Cotton-Top Tamarins with Ulcerative Colitis, Has Proinflammatory Properties and Induces Typhlocolitis and Dysplasia in Gnotobiotic IL-10-/- Mice.</title>
        <authorList>
            <person name="Shen Z."/>
            <person name="Mannion A."/>
            <person name="Whary M.T."/>
            <person name="Muthupalani S."/>
            <person name="Sheh A."/>
            <person name="Feng Y."/>
            <person name="Gong G."/>
            <person name="Vandamme P."/>
            <person name="Holcombe H.R."/>
            <person name="Paster B.J."/>
            <person name="Fox J.G."/>
        </authorList>
    </citation>
    <scope>NUCLEOTIDE SEQUENCE [LARGE SCALE GENOMIC DNA]</scope>
    <source>
        <strain evidence="13 14">MIT 97-6194</strain>
    </source>
</reference>
<evidence type="ECO:0000256" key="8">
    <source>
        <dbReference type="ARBA" id="ARBA00022967"/>
    </source>
</evidence>
<keyword evidence="7 13" id="KW-0067">ATP-binding</keyword>
<dbReference type="SMART" id="SM00930">
    <property type="entry name" value="NIL"/>
    <property type="match status" value="1"/>
</dbReference>
<reference evidence="12 15" key="4">
    <citation type="submission" date="2019-12" db="EMBL/GenBank/DDBJ databases">
        <title>Multi-Generational Helicobacter saguini Isolates.</title>
        <authorList>
            <person name="Mannion A."/>
            <person name="Shen Z."/>
            <person name="Fox J.G."/>
        </authorList>
    </citation>
    <scope>NUCLEOTIDE SEQUENCE [LARGE SCALE GENOMIC DNA]</scope>
    <source>
        <strain evidence="12">16-048</strain>
        <strain evidence="15">16-048 (F4)</strain>
    </source>
</reference>
<keyword evidence="4" id="KW-0813">Transport</keyword>
<dbReference type="SUPFAM" id="SSF52540">
    <property type="entry name" value="P-loop containing nucleoside triphosphate hydrolases"/>
    <property type="match status" value="1"/>
</dbReference>
<dbReference type="InterPro" id="IPR003593">
    <property type="entry name" value="AAA+_ATPase"/>
</dbReference>
<evidence type="ECO:0000256" key="7">
    <source>
        <dbReference type="ARBA" id="ARBA00022840"/>
    </source>
</evidence>
<dbReference type="EMBL" id="JRMP02000005">
    <property type="protein sequence ID" value="TLD94691.1"/>
    <property type="molecule type" value="Genomic_DNA"/>
</dbReference>
<proteinExistence type="inferred from homology"/>